<gene>
    <name evidence="3" type="ORF">Mam01_64160</name>
</gene>
<dbReference type="EMBL" id="BOOB01000057">
    <property type="protein sequence ID" value="GIH36252.1"/>
    <property type="molecule type" value="Genomic_DNA"/>
</dbReference>
<dbReference type="PROSITE" id="PS50006">
    <property type="entry name" value="FHA_DOMAIN"/>
    <property type="match status" value="1"/>
</dbReference>
<dbReference type="CDD" id="cd00060">
    <property type="entry name" value="FHA"/>
    <property type="match status" value="1"/>
</dbReference>
<evidence type="ECO:0000313" key="4">
    <source>
        <dbReference type="Proteomes" id="UP000651728"/>
    </source>
</evidence>
<dbReference type="SUPFAM" id="SSF49879">
    <property type="entry name" value="SMAD/FHA domain"/>
    <property type="match status" value="1"/>
</dbReference>
<organism evidence="3 4">
    <name type="scientific">Microbispora amethystogenes</name>
    <dbReference type="NCBI Taxonomy" id="1427754"/>
    <lineage>
        <taxon>Bacteria</taxon>
        <taxon>Bacillati</taxon>
        <taxon>Actinomycetota</taxon>
        <taxon>Actinomycetes</taxon>
        <taxon>Streptosporangiales</taxon>
        <taxon>Streptosporangiaceae</taxon>
        <taxon>Microbispora</taxon>
    </lineage>
</organism>
<feature type="domain" description="FHA" evidence="2">
    <location>
        <begin position="168"/>
        <end position="218"/>
    </location>
</feature>
<protein>
    <recommendedName>
        <fullName evidence="2">FHA domain-containing protein</fullName>
    </recommendedName>
</protein>
<keyword evidence="4" id="KW-1185">Reference proteome</keyword>
<proteinExistence type="predicted"/>
<evidence type="ECO:0000313" key="3">
    <source>
        <dbReference type="EMBL" id="GIH36252.1"/>
    </source>
</evidence>
<dbReference type="InterPro" id="IPR008984">
    <property type="entry name" value="SMAD_FHA_dom_sf"/>
</dbReference>
<evidence type="ECO:0000256" key="1">
    <source>
        <dbReference type="ARBA" id="ARBA00022553"/>
    </source>
</evidence>
<dbReference type="Gene3D" id="2.60.200.20">
    <property type="match status" value="1"/>
</dbReference>
<dbReference type="InterPro" id="IPR000253">
    <property type="entry name" value="FHA_dom"/>
</dbReference>
<sequence>MDDADERLLELAEATGLPVISADRFRGHRTEYGWLQGNTHQFQEPHVDADGGMTVRPVDMGVVAEWQISRHAEQDQLKKQGLLAGRRRTPRYDILDRMWSCPDNGCTLYDARHGTHVLLPRLRRGVPTCGLHGLELTDDGPRPLIVQLKLLLDGECVERFTCRGETEVPVGRAPSTGISLEPWLSSKEITLVSRHHFSLTLKNGGLWVRDHSTNGTKIAAENGSETRLVPGREYPVKPSDRIMCSPRIALARSGRRFPTELAMDYSRVTSAGGATPTSRIDSH</sequence>
<comment type="caution">
    <text evidence="3">The sequence shown here is derived from an EMBL/GenBank/DDBJ whole genome shotgun (WGS) entry which is preliminary data.</text>
</comment>
<reference evidence="3 4" key="1">
    <citation type="submission" date="2021-01" db="EMBL/GenBank/DDBJ databases">
        <title>Whole genome shotgun sequence of Microbispora amethystogenes NBRC 101907.</title>
        <authorList>
            <person name="Komaki H."/>
            <person name="Tamura T."/>
        </authorList>
    </citation>
    <scope>NUCLEOTIDE SEQUENCE [LARGE SCALE GENOMIC DNA]</scope>
    <source>
        <strain evidence="3 4">NBRC 101907</strain>
    </source>
</reference>
<keyword evidence="1" id="KW-0597">Phosphoprotein</keyword>
<evidence type="ECO:0000259" key="2">
    <source>
        <dbReference type="PROSITE" id="PS50006"/>
    </source>
</evidence>
<accession>A0ABQ4FN55</accession>
<dbReference type="Pfam" id="PF00498">
    <property type="entry name" value="FHA"/>
    <property type="match status" value="1"/>
</dbReference>
<dbReference type="Proteomes" id="UP000651728">
    <property type="component" value="Unassembled WGS sequence"/>
</dbReference>
<name>A0ABQ4FN55_9ACTN</name>